<gene>
    <name evidence="1" type="ORF">TM448A02807_0002</name>
    <name evidence="2" type="ORF">TM448B01345_0002</name>
</gene>
<organism evidence="1">
    <name type="scientific">viral metagenome</name>
    <dbReference type="NCBI Taxonomy" id="1070528"/>
    <lineage>
        <taxon>unclassified sequences</taxon>
        <taxon>metagenomes</taxon>
        <taxon>organismal metagenomes</taxon>
    </lineage>
</organism>
<proteinExistence type="predicted"/>
<protein>
    <submittedName>
        <fullName evidence="1">Uncharacterized protein</fullName>
    </submittedName>
</protein>
<accession>A0A6H1ZYQ8</accession>
<name>A0A6H1ZYQ8_9ZZZZ</name>
<dbReference type="AlphaFoldDB" id="A0A6H1ZYQ8"/>
<dbReference type="EMBL" id="MT144349">
    <property type="protein sequence ID" value="QJA52551.1"/>
    <property type="molecule type" value="Genomic_DNA"/>
</dbReference>
<sequence>MVAVIGRVIPWEVRIGDQNTYVEVDITTPAIDIFVNGIRVNRWV</sequence>
<evidence type="ECO:0000313" key="1">
    <source>
        <dbReference type="EMBL" id="QJA52551.1"/>
    </source>
</evidence>
<reference evidence="1" key="1">
    <citation type="submission" date="2020-03" db="EMBL/GenBank/DDBJ databases">
        <title>The deep terrestrial virosphere.</title>
        <authorList>
            <person name="Holmfeldt K."/>
            <person name="Nilsson E."/>
            <person name="Simone D."/>
            <person name="Lopez-Fernandez M."/>
            <person name="Wu X."/>
            <person name="de Brujin I."/>
            <person name="Lundin D."/>
            <person name="Andersson A."/>
            <person name="Bertilsson S."/>
            <person name="Dopson M."/>
        </authorList>
    </citation>
    <scope>NUCLEOTIDE SEQUENCE</scope>
    <source>
        <strain evidence="1">TM448A02807</strain>
        <strain evidence="2">TM448B01345</strain>
    </source>
</reference>
<evidence type="ECO:0000313" key="2">
    <source>
        <dbReference type="EMBL" id="QJH98584.1"/>
    </source>
</evidence>
<dbReference type="EMBL" id="MT144742">
    <property type="protein sequence ID" value="QJH98584.1"/>
    <property type="molecule type" value="Genomic_DNA"/>
</dbReference>